<dbReference type="InterPro" id="IPR018759">
    <property type="entry name" value="BBP2_2"/>
</dbReference>
<dbReference type="RefSeq" id="WP_107938638.1">
    <property type="nucleotide sequence ID" value="NZ_QANS01000001.1"/>
</dbReference>
<organism evidence="2 3">
    <name type="scientific">Stenotrophobium rhamnosiphilum</name>
    <dbReference type="NCBI Taxonomy" id="2029166"/>
    <lineage>
        <taxon>Bacteria</taxon>
        <taxon>Pseudomonadati</taxon>
        <taxon>Pseudomonadota</taxon>
        <taxon>Gammaproteobacteria</taxon>
        <taxon>Nevskiales</taxon>
        <taxon>Nevskiaceae</taxon>
        <taxon>Stenotrophobium</taxon>
    </lineage>
</organism>
<dbReference type="AlphaFoldDB" id="A0A2T5MK31"/>
<reference evidence="2 3" key="1">
    <citation type="submission" date="2018-04" db="EMBL/GenBank/DDBJ databases">
        <title>Novel species isolated from glacier.</title>
        <authorList>
            <person name="Liu Q."/>
            <person name="Xin Y.-H."/>
        </authorList>
    </citation>
    <scope>NUCLEOTIDE SEQUENCE [LARGE SCALE GENOMIC DNA]</scope>
    <source>
        <strain evidence="2 3">GT1R17</strain>
    </source>
</reference>
<feature type="signal peptide" evidence="1">
    <location>
        <begin position="1"/>
        <end position="21"/>
    </location>
</feature>
<accession>A0A2T5MK31</accession>
<keyword evidence="3" id="KW-1185">Reference proteome</keyword>
<gene>
    <name evidence="2" type="ORF">CJD38_02115</name>
</gene>
<evidence type="ECO:0000313" key="2">
    <source>
        <dbReference type="EMBL" id="PTU32930.1"/>
    </source>
</evidence>
<sequence length="413" mass="46408">MEMQKVLLASTIFFFAGLAQAQDAVESTPSSSAQAPNDAVGVHLAPGLRGTAAVGGQVIYNSNFYLTEDNPKSSFGFVLTPSVLLLRESKKLKYEVGAGLEATKYTGVDEGPDSYVDGSISGKLDWAALTRHNFHFDYITRFSHDPFGSIRTENGVPVDQGLDKWIQTAATARYRFGAPGALINLETDLGWMGREYQTNRDQTQLLDFDSWRIRETAFFNVSSKTALLAEVMYNNVSYDVEAANFPSRDYQTTHYRVGMHWIATGTTSGDLRIGKLRRNFDNPAKDSLNALDWNATITWAPLIYSTFTFQTGVQSQQSYLANVQLLQNRFGLIDWTHQFSYYLRSRVIYSRVNSQFIGSNRVDNLDTFAVEANYFLKKRLMTIAGASYSRRDSNEVGRDYGDTSVYLGVRYNR</sequence>
<comment type="caution">
    <text evidence="2">The sequence shown here is derived from an EMBL/GenBank/DDBJ whole genome shotgun (WGS) entry which is preliminary data.</text>
</comment>
<dbReference type="Pfam" id="PF10082">
    <property type="entry name" value="BBP2_2"/>
    <property type="match status" value="1"/>
</dbReference>
<evidence type="ECO:0000313" key="3">
    <source>
        <dbReference type="Proteomes" id="UP000244248"/>
    </source>
</evidence>
<feature type="chain" id="PRO_5015649231" description="Outer membrane beta-barrel protein" evidence="1">
    <location>
        <begin position="22"/>
        <end position="413"/>
    </location>
</feature>
<dbReference type="SUPFAM" id="SSF56935">
    <property type="entry name" value="Porins"/>
    <property type="match status" value="1"/>
</dbReference>
<keyword evidence="1" id="KW-0732">Signal</keyword>
<name>A0A2T5MK31_9GAMM</name>
<evidence type="ECO:0008006" key="4">
    <source>
        <dbReference type="Google" id="ProtNLM"/>
    </source>
</evidence>
<proteinExistence type="predicted"/>
<protein>
    <recommendedName>
        <fullName evidence="4">Outer membrane beta-barrel protein</fullName>
    </recommendedName>
</protein>
<dbReference type="OrthoDB" id="9153755at2"/>
<evidence type="ECO:0000256" key="1">
    <source>
        <dbReference type="SAM" id="SignalP"/>
    </source>
</evidence>
<dbReference type="EMBL" id="QANS01000001">
    <property type="protein sequence ID" value="PTU32930.1"/>
    <property type="molecule type" value="Genomic_DNA"/>
</dbReference>
<dbReference type="Proteomes" id="UP000244248">
    <property type="component" value="Unassembled WGS sequence"/>
</dbReference>